<organism evidence="2 3">
    <name type="scientific">Corynebacterium hindlerae</name>
    <dbReference type="NCBI Taxonomy" id="699041"/>
    <lineage>
        <taxon>Bacteria</taxon>
        <taxon>Bacillati</taxon>
        <taxon>Actinomycetota</taxon>
        <taxon>Actinomycetes</taxon>
        <taxon>Mycobacteriales</taxon>
        <taxon>Corynebacteriaceae</taxon>
        <taxon>Corynebacterium</taxon>
    </lineage>
</organism>
<dbReference type="RefSeq" id="WP_182386160.1">
    <property type="nucleotide sequence ID" value="NZ_CP059833.1"/>
</dbReference>
<evidence type="ECO:0000313" key="3">
    <source>
        <dbReference type="Proteomes" id="UP000515570"/>
    </source>
</evidence>
<evidence type="ECO:0000313" key="2">
    <source>
        <dbReference type="EMBL" id="QMV85338.1"/>
    </source>
</evidence>
<accession>A0A7G5FFE7</accession>
<reference evidence="2 3" key="1">
    <citation type="submission" date="2020-07" db="EMBL/GenBank/DDBJ databases">
        <title>non toxigenic Corynebacterium sp. nov from a clinical source.</title>
        <authorList>
            <person name="Bernier A.-M."/>
            <person name="Bernard K."/>
        </authorList>
    </citation>
    <scope>NUCLEOTIDE SEQUENCE [LARGE SCALE GENOMIC DNA]</scope>
    <source>
        <strain evidence="3">NML 93-0612</strain>
    </source>
</reference>
<name>A0A7G5FFE7_9CORY</name>
<dbReference type="PANTHER" id="PTHR34202:SF1">
    <property type="entry name" value="UPF0548 PROTEIN"/>
    <property type="match status" value="1"/>
</dbReference>
<dbReference type="EMBL" id="CP059833">
    <property type="protein sequence ID" value="QMV85338.1"/>
    <property type="molecule type" value="Genomic_DNA"/>
</dbReference>
<dbReference type="PANTHER" id="PTHR34202">
    <property type="entry name" value="UPF0548 PROTEIN"/>
    <property type="match status" value="1"/>
</dbReference>
<evidence type="ECO:0000259" key="1">
    <source>
        <dbReference type="Pfam" id="PF09348"/>
    </source>
</evidence>
<feature type="domain" description="DUF1990" evidence="1">
    <location>
        <begin position="27"/>
        <end position="157"/>
    </location>
</feature>
<proteinExistence type="predicted"/>
<protein>
    <submittedName>
        <fullName evidence="2">DUF1990 domain-containing protein</fullName>
    </submittedName>
</protein>
<sequence length="163" mass="18153">MAPVTYPQKYIGISRNLSTHQGLLEAAGWHCFRIRSRIGTGKAAFETACGRLMAWEMQRHAGLRPLIDDHTVTLHLGPIKHRCFIVHAEQTAESACASYGTMPGHWESGEESFRVWMEADAVWAECAAFSRPQSWVTKIGGPVARLGQRIMARRYLGALVTSD</sequence>
<dbReference type="Pfam" id="PF09348">
    <property type="entry name" value="DUF1990"/>
    <property type="match status" value="1"/>
</dbReference>
<dbReference type="InterPro" id="IPR014457">
    <property type="entry name" value="UCP010260"/>
</dbReference>
<keyword evidence="3" id="KW-1185">Reference proteome</keyword>
<dbReference type="Proteomes" id="UP000515570">
    <property type="component" value="Chromosome"/>
</dbReference>
<dbReference type="AlphaFoldDB" id="A0A7G5FFE7"/>
<dbReference type="PIRSF" id="PIRSF010260">
    <property type="entry name" value="UCP010260"/>
    <property type="match status" value="1"/>
</dbReference>
<dbReference type="InterPro" id="IPR018960">
    <property type="entry name" value="DUF1990"/>
</dbReference>
<gene>
    <name evidence="2" type="ORF">HW450_00815</name>
</gene>